<gene>
    <name evidence="1" type="ORF">SAMN06264855_1087</name>
</gene>
<dbReference type="Proteomes" id="UP000198397">
    <property type="component" value="Unassembled WGS sequence"/>
</dbReference>
<dbReference type="EMBL" id="FZNQ01000008">
    <property type="protein sequence ID" value="SNR45994.1"/>
    <property type="molecule type" value="Genomic_DNA"/>
</dbReference>
<evidence type="ECO:0000313" key="2">
    <source>
        <dbReference type="Proteomes" id="UP000198397"/>
    </source>
</evidence>
<keyword evidence="2" id="KW-1185">Reference proteome</keyword>
<protein>
    <submittedName>
        <fullName evidence="1">Uncharacterized protein</fullName>
    </submittedName>
</protein>
<reference evidence="1 2" key="1">
    <citation type="submission" date="2017-06" db="EMBL/GenBank/DDBJ databases">
        <authorList>
            <person name="Kim H.J."/>
            <person name="Triplett B.A."/>
        </authorList>
    </citation>
    <scope>NUCLEOTIDE SEQUENCE [LARGE SCALE GENOMIC DNA]</scope>
    <source>
        <strain evidence="1 2">DSM 8800</strain>
    </source>
</reference>
<name>A0A238WIC0_HALVU</name>
<sequence length="119" mass="12986">MDRSSSATETTPVSATTEPCDRQLCIALERYVDEIVSHEVATAQATWAAHSTMTDEEAAVLRELAEAIAADVVTERVRMAVREELDGRSTASTDERCERIATLFDLPLAEPYGDPPSSE</sequence>
<organism evidence="1 2">
    <name type="scientific">Halorubrum vacuolatum</name>
    <name type="common">Natronobacterium vacuolatum</name>
    <dbReference type="NCBI Taxonomy" id="63740"/>
    <lineage>
        <taxon>Archaea</taxon>
        <taxon>Methanobacteriati</taxon>
        <taxon>Methanobacteriota</taxon>
        <taxon>Stenosarchaea group</taxon>
        <taxon>Halobacteria</taxon>
        <taxon>Halobacteriales</taxon>
        <taxon>Haloferacaceae</taxon>
        <taxon>Halorubrum</taxon>
    </lineage>
</organism>
<dbReference type="RefSeq" id="WP_089384695.1">
    <property type="nucleotide sequence ID" value="NZ_FZNQ01000008.1"/>
</dbReference>
<dbReference type="AlphaFoldDB" id="A0A238WIC0"/>
<accession>A0A238WIC0</accession>
<proteinExistence type="predicted"/>
<evidence type="ECO:0000313" key="1">
    <source>
        <dbReference type="EMBL" id="SNR45994.1"/>
    </source>
</evidence>